<feature type="domain" description="HTH merR-type" evidence="5">
    <location>
        <begin position="7"/>
        <end position="76"/>
    </location>
</feature>
<dbReference type="Pfam" id="PF02607">
    <property type="entry name" value="B12-binding_2"/>
    <property type="match status" value="1"/>
</dbReference>
<evidence type="ECO:0000256" key="4">
    <source>
        <dbReference type="ARBA" id="ARBA00023163"/>
    </source>
</evidence>
<dbReference type="STRING" id="1334022.SAMN04487907_10657"/>
<dbReference type="EMBL" id="FOKV01000006">
    <property type="protein sequence ID" value="SFC61292.1"/>
    <property type="molecule type" value="Genomic_DNA"/>
</dbReference>
<dbReference type="GO" id="GO:0031419">
    <property type="term" value="F:cobalamin binding"/>
    <property type="evidence" value="ECO:0007669"/>
    <property type="project" value="InterPro"/>
</dbReference>
<dbReference type="RefSeq" id="WP_092543403.1">
    <property type="nucleotide sequence ID" value="NZ_FOKV01000006.1"/>
</dbReference>
<dbReference type="PANTHER" id="PTHR30204:SF69">
    <property type="entry name" value="MERR-FAMILY TRANSCRIPTIONAL REGULATOR"/>
    <property type="match status" value="1"/>
</dbReference>
<evidence type="ECO:0000313" key="6">
    <source>
        <dbReference type="EMBL" id="SFC61292.1"/>
    </source>
</evidence>
<reference evidence="7" key="1">
    <citation type="submission" date="2016-10" db="EMBL/GenBank/DDBJ databases">
        <authorList>
            <person name="Varghese N."/>
            <person name="Submissions S."/>
        </authorList>
    </citation>
    <scope>NUCLEOTIDE SEQUENCE [LARGE SCALE GENOMIC DNA]</scope>
    <source>
        <strain evidence="7">DSM 24499</strain>
    </source>
</reference>
<dbReference type="CDD" id="cd01104">
    <property type="entry name" value="HTH_MlrA-CarA"/>
    <property type="match status" value="1"/>
</dbReference>
<evidence type="ECO:0000313" key="7">
    <source>
        <dbReference type="Proteomes" id="UP000199438"/>
    </source>
</evidence>
<dbReference type="Gene3D" id="1.10.1660.10">
    <property type="match status" value="1"/>
</dbReference>
<protein>
    <submittedName>
        <fullName evidence="6">Methanogenic corrinoid protein MtbC1</fullName>
    </submittedName>
</protein>
<dbReference type="PROSITE" id="PS50937">
    <property type="entry name" value="HTH_MERR_2"/>
    <property type="match status" value="1"/>
</dbReference>
<keyword evidence="4" id="KW-0804">Transcription</keyword>
<name>A0A1I1KLY7_9FLAO</name>
<dbReference type="Gene3D" id="3.40.50.280">
    <property type="entry name" value="Cobalamin-binding domain"/>
    <property type="match status" value="1"/>
</dbReference>
<accession>A0A1I1KLY7</accession>
<dbReference type="InterPro" id="IPR003759">
    <property type="entry name" value="Cbl-bd_cap"/>
</dbReference>
<dbReference type="OrthoDB" id="9800334at2"/>
<dbReference type="Gene3D" id="1.10.1240.10">
    <property type="entry name" value="Methionine synthase domain"/>
    <property type="match status" value="1"/>
</dbReference>
<dbReference type="PANTHER" id="PTHR30204">
    <property type="entry name" value="REDOX-CYCLING DRUG-SENSING TRANSCRIPTIONAL ACTIVATOR SOXR"/>
    <property type="match status" value="1"/>
</dbReference>
<dbReference type="Proteomes" id="UP000199438">
    <property type="component" value="Unassembled WGS sequence"/>
</dbReference>
<dbReference type="InterPro" id="IPR009061">
    <property type="entry name" value="DNA-bd_dom_put_sf"/>
</dbReference>
<dbReference type="GO" id="GO:0046872">
    <property type="term" value="F:metal ion binding"/>
    <property type="evidence" value="ECO:0007669"/>
    <property type="project" value="InterPro"/>
</dbReference>
<evidence type="ECO:0000259" key="5">
    <source>
        <dbReference type="PROSITE" id="PS50937"/>
    </source>
</evidence>
<dbReference type="GO" id="GO:0003677">
    <property type="term" value="F:DNA binding"/>
    <property type="evidence" value="ECO:0007669"/>
    <property type="project" value="UniProtKB-KW"/>
</dbReference>
<gene>
    <name evidence="6" type="ORF">SAMN04487907_10657</name>
</gene>
<keyword evidence="2" id="KW-0805">Transcription regulation</keyword>
<dbReference type="AlphaFoldDB" id="A0A1I1KLY7"/>
<dbReference type="InterPro" id="IPR047057">
    <property type="entry name" value="MerR_fam"/>
</dbReference>
<dbReference type="SUPFAM" id="SSF46955">
    <property type="entry name" value="Putative DNA-binding domain"/>
    <property type="match status" value="1"/>
</dbReference>
<keyword evidence="1" id="KW-0678">Repressor</keyword>
<dbReference type="SMART" id="SM00422">
    <property type="entry name" value="HTH_MERR"/>
    <property type="match status" value="1"/>
</dbReference>
<evidence type="ECO:0000256" key="1">
    <source>
        <dbReference type="ARBA" id="ARBA00022491"/>
    </source>
</evidence>
<proteinExistence type="predicted"/>
<dbReference type="InterPro" id="IPR036724">
    <property type="entry name" value="Cobalamin-bd_sf"/>
</dbReference>
<sequence>MELIKQNFSIKDLENLSGIKAHTIRMWEKRYNILKPERTETNIRMYDSSSLQKILNIAFLNENGYKISRISKLSEQEITAMVHRITSSISEENRAINQFKMAMMNFDEALFDKTYKALIEKKNFKQIFNDIFLPLLNEVGMLWQTDTIKPIHEHYIVDLIKQKLYLNLVEIKSSKTPTKDDLFILFLPENEIHDIGILYIQYLLLNEGYQTIFLGPSLPLSNMKFLLERYPNVRFLSYCTIAPINMPEFIEEFQEIICDGRQYELNLFGHKANSIKDSSLPENIKVYRDLNNFIKTI</sequence>
<keyword evidence="7" id="KW-1185">Reference proteome</keyword>
<dbReference type="InterPro" id="IPR000551">
    <property type="entry name" value="MerR-type_HTH_dom"/>
</dbReference>
<evidence type="ECO:0000256" key="2">
    <source>
        <dbReference type="ARBA" id="ARBA00023015"/>
    </source>
</evidence>
<dbReference type="GO" id="GO:0003700">
    <property type="term" value="F:DNA-binding transcription factor activity"/>
    <property type="evidence" value="ECO:0007669"/>
    <property type="project" value="InterPro"/>
</dbReference>
<evidence type="ECO:0000256" key="3">
    <source>
        <dbReference type="ARBA" id="ARBA00023125"/>
    </source>
</evidence>
<organism evidence="6 7">
    <name type="scientific">Zunongwangia mangrovi</name>
    <dbReference type="NCBI Taxonomy" id="1334022"/>
    <lineage>
        <taxon>Bacteria</taxon>
        <taxon>Pseudomonadati</taxon>
        <taxon>Bacteroidota</taxon>
        <taxon>Flavobacteriia</taxon>
        <taxon>Flavobacteriales</taxon>
        <taxon>Flavobacteriaceae</taxon>
        <taxon>Zunongwangia</taxon>
    </lineage>
</organism>
<dbReference type="InterPro" id="IPR036594">
    <property type="entry name" value="Meth_synthase_dom"/>
</dbReference>
<keyword evidence="3" id="KW-0238">DNA-binding</keyword>
<dbReference type="SUPFAM" id="SSF52242">
    <property type="entry name" value="Cobalamin (vitamin B12)-binding domain"/>
    <property type="match status" value="1"/>
</dbReference>
<dbReference type="Pfam" id="PF13411">
    <property type="entry name" value="MerR_1"/>
    <property type="match status" value="1"/>
</dbReference>